<dbReference type="AlphaFoldDB" id="A0A8J2PJ48"/>
<dbReference type="OrthoDB" id="202537at2759"/>
<protein>
    <submittedName>
        <fullName evidence="1">Uncharacterized protein</fullName>
    </submittedName>
</protein>
<organism evidence="1 2">
    <name type="scientific">Allacma fusca</name>
    <dbReference type="NCBI Taxonomy" id="39272"/>
    <lineage>
        <taxon>Eukaryota</taxon>
        <taxon>Metazoa</taxon>
        <taxon>Ecdysozoa</taxon>
        <taxon>Arthropoda</taxon>
        <taxon>Hexapoda</taxon>
        <taxon>Collembola</taxon>
        <taxon>Symphypleona</taxon>
        <taxon>Sminthuridae</taxon>
        <taxon>Allacma</taxon>
    </lineage>
</organism>
<evidence type="ECO:0000313" key="2">
    <source>
        <dbReference type="Proteomes" id="UP000708208"/>
    </source>
</evidence>
<reference evidence="1" key="1">
    <citation type="submission" date="2021-06" db="EMBL/GenBank/DDBJ databases">
        <authorList>
            <person name="Hodson N. C."/>
            <person name="Mongue J. A."/>
            <person name="Jaron S. K."/>
        </authorList>
    </citation>
    <scope>NUCLEOTIDE SEQUENCE</scope>
</reference>
<gene>
    <name evidence="1" type="ORF">AFUS01_LOCUS42167</name>
</gene>
<evidence type="ECO:0000313" key="1">
    <source>
        <dbReference type="EMBL" id="CAG7832483.1"/>
    </source>
</evidence>
<comment type="caution">
    <text evidence="1">The sequence shown here is derived from an EMBL/GenBank/DDBJ whole genome shotgun (WGS) entry which is preliminary data.</text>
</comment>
<keyword evidence="2" id="KW-1185">Reference proteome</keyword>
<name>A0A8J2PJ48_9HEXA</name>
<proteinExistence type="predicted"/>
<dbReference type="EMBL" id="CAJVCH010565257">
    <property type="protein sequence ID" value="CAG7832483.1"/>
    <property type="molecule type" value="Genomic_DNA"/>
</dbReference>
<dbReference type="Proteomes" id="UP000708208">
    <property type="component" value="Unassembled WGS sequence"/>
</dbReference>
<accession>A0A8J2PJ48</accession>
<feature type="non-terminal residue" evidence="1">
    <location>
        <position position="104"/>
    </location>
</feature>
<sequence>MTLPRVLTLENVAGHLVLKTTLVEEFANLRIPSQEHPLEMRRIEPNGYWNVSEDLDFKSQLVELDLAFNIAGMKGLSAIAICFLNRLRQEICVGYDHERPENQE</sequence>